<dbReference type="Pfam" id="PF08534">
    <property type="entry name" value="Redoxin"/>
    <property type="match status" value="1"/>
</dbReference>
<dbReference type="InterPro" id="IPR013766">
    <property type="entry name" value="Thioredoxin_domain"/>
</dbReference>
<keyword evidence="4" id="KW-1015">Disulfide bond</keyword>
<organism evidence="7 8">
    <name type="scientific">Roseivivax marinus</name>
    <dbReference type="NCBI Taxonomy" id="1379903"/>
    <lineage>
        <taxon>Bacteria</taxon>
        <taxon>Pseudomonadati</taxon>
        <taxon>Pseudomonadota</taxon>
        <taxon>Alphaproteobacteria</taxon>
        <taxon>Rhodobacterales</taxon>
        <taxon>Roseobacteraceae</taxon>
        <taxon>Roseivivax</taxon>
    </lineage>
</organism>
<dbReference type="CDD" id="cd03010">
    <property type="entry name" value="TlpA_like_DsbE"/>
    <property type="match status" value="1"/>
</dbReference>
<evidence type="ECO:0000256" key="2">
    <source>
        <dbReference type="ARBA" id="ARBA00007758"/>
    </source>
</evidence>
<evidence type="ECO:0000256" key="1">
    <source>
        <dbReference type="ARBA" id="ARBA00004196"/>
    </source>
</evidence>
<dbReference type="PANTHER" id="PTHR42852:SF6">
    <property type="entry name" value="THIOL:DISULFIDE INTERCHANGE PROTEIN DSBE"/>
    <property type="match status" value="1"/>
</dbReference>
<evidence type="ECO:0000256" key="5">
    <source>
        <dbReference type="ARBA" id="ARBA00023284"/>
    </source>
</evidence>
<evidence type="ECO:0000313" key="7">
    <source>
        <dbReference type="EMBL" id="ETW11213.1"/>
    </source>
</evidence>
<comment type="subcellular location">
    <subcellularLocation>
        <location evidence="1">Cell envelope</location>
    </subcellularLocation>
</comment>
<reference evidence="7 8" key="1">
    <citation type="journal article" date="2014" name="Antonie Van Leeuwenhoek">
        <title>Roseivivax atlanticus sp. nov., isolated from surface seawater of the Atlantic Ocean.</title>
        <authorList>
            <person name="Li G."/>
            <person name="Lai Q."/>
            <person name="Liu X."/>
            <person name="Sun F."/>
            <person name="Shao Z."/>
        </authorList>
    </citation>
    <scope>NUCLEOTIDE SEQUENCE [LARGE SCALE GENOMIC DNA]</scope>
    <source>
        <strain evidence="7 8">22II-s10s</strain>
    </source>
</reference>
<keyword evidence="5" id="KW-0676">Redox-active center</keyword>
<comment type="similarity">
    <text evidence="2">Belongs to the thioredoxin family. DsbE subfamily.</text>
</comment>
<sequence>MKRRLAFLPLLTAVGLGMFFAWGLDPDRDPNAIPSVLISKPAPDFDLPPVPGIAIPGLARSDLDNADGVTVLNVFASWCVPCQAEHAVLSRMTDRPDIRLVGINYKDRPEDAVDWLRELGNPYARIGSDRDGRAGIEWGISGVPETFILGSSGRVLFRHVGPIVGDDAISEFAAALDEAVGGTSGDLS</sequence>
<dbReference type="InterPro" id="IPR004799">
    <property type="entry name" value="Periplasmic_diS_OxRdtase_DsbE"/>
</dbReference>
<dbReference type="PROSITE" id="PS51352">
    <property type="entry name" value="THIOREDOXIN_2"/>
    <property type="match status" value="1"/>
</dbReference>
<dbReference type="InterPro" id="IPR036249">
    <property type="entry name" value="Thioredoxin-like_sf"/>
</dbReference>
<evidence type="ECO:0000256" key="3">
    <source>
        <dbReference type="ARBA" id="ARBA00022748"/>
    </source>
</evidence>
<evidence type="ECO:0000313" key="8">
    <source>
        <dbReference type="Proteomes" id="UP000019063"/>
    </source>
</evidence>
<dbReference type="InterPro" id="IPR050553">
    <property type="entry name" value="Thioredoxin_ResA/DsbE_sf"/>
</dbReference>
<dbReference type="InterPro" id="IPR013740">
    <property type="entry name" value="Redoxin"/>
</dbReference>
<gene>
    <name evidence="7" type="ORF">ATO8_17925</name>
</gene>
<name>W4HFN9_9RHOB</name>
<dbReference type="SUPFAM" id="SSF52833">
    <property type="entry name" value="Thioredoxin-like"/>
    <property type="match status" value="1"/>
</dbReference>
<accession>W4HFN9</accession>
<dbReference type="eggNOG" id="COG0526">
    <property type="taxonomic scope" value="Bacteria"/>
</dbReference>
<dbReference type="AlphaFoldDB" id="W4HFN9"/>
<dbReference type="PROSITE" id="PS00194">
    <property type="entry name" value="THIOREDOXIN_1"/>
    <property type="match status" value="1"/>
</dbReference>
<comment type="caution">
    <text evidence="7">The sequence shown here is derived from an EMBL/GenBank/DDBJ whole genome shotgun (WGS) entry which is preliminary data.</text>
</comment>
<dbReference type="GO" id="GO:0017004">
    <property type="term" value="P:cytochrome complex assembly"/>
    <property type="evidence" value="ECO:0007669"/>
    <property type="project" value="UniProtKB-KW"/>
</dbReference>
<dbReference type="GO" id="GO:0030288">
    <property type="term" value="C:outer membrane-bounded periplasmic space"/>
    <property type="evidence" value="ECO:0007669"/>
    <property type="project" value="InterPro"/>
</dbReference>
<dbReference type="InterPro" id="IPR017937">
    <property type="entry name" value="Thioredoxin_CS"/>
</dbReference>
<dbReference type="EMBL" id="AQQW01000014">
    <property type="protein sequence ID" value="ETW11213.1"/>
    <property type="molecule type" value="Genomic_DNA"/>
</dbReference>
<keyword evidence="8" id="KW-1185">Reference proteome</keyword>
<dbReference type="PANTHER" id="PTHR42852">
    <property type="entry name" value="THIOL:DISULFIDE INTERCHANGE PROTEIN DSBE"/>
    <property type="match status" value="1"/>
</dbReference>
<keyword evidence="3" id="KW-0201">Cytochrome c-type biogenesis</keyword>
<feature type="domain" description="Thioredoxin" evidence="6">
    <location>
        <begin position="36"/>
        <end position="181"/>
    </location>
</feature>
<evidence type="ECO:0000256" key="4">
    <source>
        <dbReference type="ARBA" id="ARBA00023157"/>
    </source>
</evidence>
<protein>
    <submittedName>
        <fullName evidence="7">Periplasmic protein thiol--disulfide oxidoreductase DsbE</fullName>
    </submittedName>
</protein>
<dbReference type="STRING" id="1379903.ATO8_17925"/>
<dbReference type="Proteomes" id="UP000019063">
    <property type="component" value="Unassembled WGS sequence"/>
</dbReference>
<dbReference type="Gene3D" id="3.40.30.10">
    <property type="entry name" value="Glutaredoxin"/>
    <property type="match status" value="1"/>
</dbReference>
<dbReference type="NCBIfam" id="TIGR00385">
    <property type="entry name" value="dsbE"/>
    <property type="match status" value="1"/>
</dbReference>
<proteinExistence type="inferred from homology"/>
<evidence type="ECO:0000259" key="6">
    <source>
        <dbReference type="PROSITE" id="PS51352"/>
    </source>
</evidence>
<dbReference type="GO" id="GO:0015036">
    <property type="term" value="F:disulfide oxidoreductase activity"/>
    <property type="evidence" value="ECO:0007669"/>
    <property type="project" value="InterPro"/>
</dbReference>
<dbReference type="RefSeq" id="WP_043846575.1">
    <property type="nucleotide sequence ID" value="NZ_AQQW01000014.1"/>
</dbReference>